<feature type="compositionally biased region" description="Basic residues" evidence="1">
    <location>
        <begin position="39"/>
        <end position="59"/>
    </location>
</feature>
<feature type="compositionally biased region" description="Basic residues" evidence="1">
    <location>
        <begin position="178"/>
        <end position="189"/>
    </location>
</feature>
<feature type="non-terminal residue" evidence="2">
    <location>
        <position position="189"/>
    </location>
</feature>
<reference evidence="2" key="1">
    <citation type="submission" date="2020-02" db="EMBL/GenBank/DDBJ databases">
        <authorList>
            <person name="Meier V. D."/>
        </authorList>
    </citation>
    <scope>NUCLEOTIDE SEQUENCE</scope>
    <source>
        <strain evidence="2">AVDCRST_MAG49</strain>
    </source>
</reference>
<feature type="compositionally biased region" description="Basic residues" evidence="1">
    <location>
        <begin position="17"/>
        <end position="26"/>
    </location>
</feature>
<dbReference type="EMBL" id="CADCWG010000077">
    <property type="protein sequence ID" value="CAA9545675.1"/>
    <property type="molecule type" value="Genomic_DNA"/>
</dbReference>
<accession>A0A6J4UBQ3</accession>
<feature type="region of interest" description="Disordered" evidence="1">
    <location>
        <begin position="1"/>
        <end position="189"/>
    </location>
</feature>
<evidence type="ECO:0000256" key="1">
    <source>
        <dbReference type="SAM" id="MobiDB-lite"/>
    </source>
</evidence>
<gene>
    <name evidence="2" type="ORF">AVDCRST_MAG49-1208</name>
</gene>
<organism evidence="2">
    <name type="scientific">uncultured Thermomicrobiales bacterium</name>
    <dbReference type="NCBI Taxonomy" id="1645740"/>
    <lineage>
        <taxon>Bacteria</taxon>
        <taxon>Pseudomonadati</taxon>
        <taxon>Thermomicrobiota</taxon>
        <taxon>Thermomicrobia</taxon>
        <taxon>Thermomicrobiales</taxon>
        <taxon>environmental samples</taxon>
    </lineage>
</organism>
<evidence type="ECO:0000313" key="2">
    <source>
        <dbReference type="EMBL" id="CAA9545675.1"/>
    </source>
</evidence>
<feature type="compositionally biased region" description="Basic residues" evidence="1">
    <location>
        <begin position="106"/>
        <end position="120"/>
    </location>
</feature>
<proteinExistence type="predicted"/>
<protein>
    <submittedName>
        <fullName evidence="2">Uncharacterized protein</fullName>
    </submittedName>
</protein>
<sequence>AASDVAHLVGCLDRPSRRGRSPRRPGGRPGCGPPARPRGDHRRGAGSRRHRRGLRRRPVRPGPRADALPGPVRLRPRGRDLPPLPPGHRRPGRRRGALQLDPGGGRGHRPPRRRSWRHGSGRGDHDPRHRGHPRARRCHLLRGRRRPHGPRRRRGAGRRPGHAAADRGRAPPDGGGHGHGHTVRRVGSL</sequence>
<name>A0A6J4UBQ3_9BACT</name>
<feature type="compositionally biased region" description="Low complexity" evidence="1">
    <location>
        <begin position="62"/>
        <end position="73"/>
    </location>
</feature>
<feature type="compositionally biased region" description="Basic residues" evidence="1">
    <location>
        <begin position="87"/>
        <end position="96"/>
    </location>
</feature>
<dbReference type="AlphaFoldDB" id="A0A6J4UBQ3"/>
<feature type="compositionally biased region" description="Basic residues" evidence="1">
    <location>
        <begin position="128"/>
        <end position="161"/>
    </location>
</feature>
<feature type="non-terminal residue" evidence="2">
    <location>
        <position position="1"/>
    </location>
</feature>